<dbReference type="InterPro" id="IPR015424">
    <property type="entry name" value="PyrdxlP-dep_Trfase"/>
</dbReference>
<reference evidence="6" key="2">
    <citation type="submission" date="2022-11" db="EMBL/GenBank/DDBJ databases">
        <title>Prophages regulate Shewanella fidelis motility and biofilm formation: implications for gut colonization dynamics in Ciona robusta.</title>
        <authorList>
            <person name="Natarajan O."/>
            <person name="Gibboney S.L."/>
            <person name="Young M.N."/>
            <person name="Lim S.J."/>
            <person name="Pluta N."/>
            <person name="Atkinson C.G.F."/>
            <person name="Leigh B.A."/>
            <person name="Liberti A."/>
            <person name="Kees E."/>
            <person name="Breitbart M."/>
            <person name="Gralnick J."/>
            <person name="Dishaw L.J."/>
        </authorList>
    </citation>
    <scope>NUCLEOTIDE SEQUENCE</scope>
    <source>
        <strain evidence="6">3313</strain>
    </source>
</reference>
<dbReference type="InterPro" id="IPR015422">
    <property type="entry name" value="PyrdxlP-dep_Trfase_small"/>
</dbReference>
<dbReference type="Proteomes" id="UP001271263">
    <property type="component" value="Unassembled WGS sequence"/>
</dbReference>
<evidence type="ECO:0000256" key="3">
    <source>
        <dbReference type="RuleBase" id="RU004075"/>
    </source>
</evidence>
<accession>A0AAW8NIU4</accession>
<dbReference type="Gene3D" id="3.40.640.10">
    <property type="entry name" value="Type I PLP-dependent aspartate aminotransferase-like (Major domain)"/>
    <property type="match status" value="1"/>
</dbReference>
<dbReference type="AlphaFoldDB" id="A0AAW8NIU4"/>
<dbReference type="EMBL" id="JAPMLD010000005">
    <property type="protein sequence ID" value="MDW4824972.1"/>
    <property type="molecule type" value="Genomic_DNA"/>
</dbReference>
<comment type="similarity">
    <text evidence="3">Belongs to the class-V pyridoxal-phosphate-dependent aminotransferase family.</text>
</comment>
<dbReference type="InterPro" id="IPR020578">
    <property type="entry name" value="Aminotrans_V_PyrdxlP_BS"/>
</dbReference>
<dbReference type="SUPFAM" id="SSF53383">
    <property type="entry name" value="PLP-dependent transferases"/>
    <property type="match status" value="1"/>
</dbReference>
<dbReference type="RefSeq" id="WP_310653714.1">
    <property type="nucleotide sequence ID" value="NZ_JAPMLA010000006.1"/>
</dbReference>
<dbReference type="EMBL" id="JAPMLE010000001">
    <property type="protein sequence ID" value="MDR8522275.1"/>
    <property type="molecule type" value="Genomic_DNA"/>
</dbReference>
<evidence type="ECO:0000313" key="9">
    <source>
        <dbReference type="Proteomes" id="UP001271263"/>
    </source>
</evidence>
<dbReference type="InterPro" id="IPR006311">
    <property type="entry name" value="TAT_signal"/>
</dbReference>
<keyword evidence="9" id="KW-1185">Reference proteome</keyword>
<comment type="cofactor">
    <cofactor evidence="1 4">
        <name>pyridoxal 5'-phosphate</name>
        <dbReference type="ChEBI" id="CHEBI:597326"/>
    </cofactor>
</comment>
<evidence type="ECO:0000256" key="4">
    <source>
        <dbReference type="RuleBase" id="RU004504"/>
    </source>
</evidence>
<organism evidence="6 8">
    <name type="scientific">Shewanella fidelis</name>
    <dbReference type="NCBI Taxonomy" id="173509"/>
    <lineage>
        <taxon>Bacteria</taxon>
        <taxon>Pseudomonadati</taxon>
        <taxon>Pseudomonadota</taxon>
        <taxon>Gammaproteobacteria</taxon>
        <taxon>Alteromonadales</taxon>
        <taxon>Shewanellaceae</taxon>
        <taxon>Shewanella</taxon>
    </lineage>
</organism>
<comment type="caution">
    <text evidence="6">The sequence shown here is derived from an EMBL/GenBank/DDBJ whole genome shotgun (WGS) entry which is preliminary data.</text>
</comment>
<dbReference type="PANTHER" id="PTHR43092">
    <property type="entry name" value="L-CYSTEINE DESULFHYDRASE"/>
    <property type="match status" value="1"/>
</dbReference>
<keyword evidence="6" id="KW-0032">Aminotransferase</keyword>
<dbReference type="PROSITE" id="PS51318">
    <property type="entry name" value="TAT"/>
    <property type="match status" value="1"/>
</dbReference>
<dbReference type="Pfam" id="PF00266">
    <property type="entry name" value="Aminotran_5"/>
    <property type="match status" value="1"/>
</dbReference>
<dbReference type="InterPro" id="IPR000192">
    <property type="entry name" value="Aminotrans_V_dom"/>
</dbReference>
<reference evidence="7 9" key="1">
    <citation type="journal article" date="2022" name="bioRxiv">
        <title>Prophages regulate Shewanella fidelis 3313 motility and biofilm formation: implications for gut colonization dynamics in Ciona robusta.</title>
        <authorList>
            <person name="Natarajan O."/>
            <person name="Gibboney S.L."/>
            <person name="Young M.N."/>
            <person name="Lim S.J."/>
            <person name="Pluta N."/>
            <person name="Atkinson C.G."/>
            <person name="Leigh B.A."/>
            <person name="Liberti A."/>
            <person name="Kees E.D."/>
            <person name="Breitbart M."/>
            <person name="Gralnick J.A."/>
            <person name="Dishaw L.J."/>
        </authorList>
    </citation>
    <scope>NUCLEOTIDE SEQUENCE [LARGE SCALE GENOMIC DNA]</scope>
    <source>
        <strain evidence="7 9">JG4066</strain>
    </source>
</reference>
<evidence type="ECO:0000259" key="5">
    <source>
        <dbReference type="Pfam" id="PF00266"/>
    </source>
</evidence>
<keyword evidence="6" id="KW-0808">Transferase</keyword>
<keyword evidence="2" id="KW-0663">Pyridoxal phosphate</keyword>
<feature type="domain" description="Aminotransferase class V" evidence="5">
    <location>
        <begin position="119"/>
        <end position="404"/>
    </location>
</feature>
<dbReference type="PROSITE" id="PS00595">
    <property type="entry name" value="AA_TRANSFER_CLASS_5"/>
    <property type="match status" value="1"/>
</dbReference>
<dbReference type="PANTHER" id="PTHR43092:SF2">
    <property type="entry name" value="HERCYNYLCYSTEINE SULFOXIDE LYASE"/>
    <property type="match status" value="1"/>
</dbReference>
<protein>
    <submittedName>
        <fullName evidence="6">Aminotransferase class V-fold PLP-dependent enzyme</fullName>
    </submittedName>
</protein>
<evidence type="ECO:0000313" key="6">
    <source>
        <dbReference type="EMBL" id="MDR8522275.1"/>
    </source>
</evidence>
<dbReference type="Gene3D" id="3.90.1150.10">
    <property type="entry name" value="Aspartate Aminotransferase, domain 1"/>
    <property type="match status" value="1"/>
</dbReference>
<sequence length="466" mass="52315">MNNQQKHSSINNPLQDSQRRRFLKTTTGLAVTAAGASLLPVSAQASATEFSEPLTGRRSEHGFWKKVRKEFILNKRTTYMNIGTAGTMPKRVLQDYHHANEQISINPWNSNIPTLDYAKQIAPSFGADPHELVLCRNTTDGLCTIINGLQLEYGDIILTTNHEHHGVTTPLKHVAERYGAEVIELALPVYTPGNDVSVNDFVQVFRDAVNLYGNRVRLMVFSHVTFTTGTTLPAKQICKKVAIPNGIVTIVDGAHTPGMFNLNFHDIDCDFYSGAGHKWQCGPGATGFLYVRDNASRLFEFWSDRATPLWFINTSSTAEAVQTKLQSVGQDNYPAKRALAKACEMWDEIGRDAIEDRILDLSALCKHELAKKFPDAMIFAPNVRKLSSGLTTFNPFDDLTDSALLTEFRDRLHQEYGYIVRTTSFYLDPNDTVKTVALRISTHLFHDNEDVKGLVKAMKQLYREMR</sequence>
<dbReference type="Proteomes" id="UP001259340">
    <property type="component" value="Unassembled WGS sequence"/>
</dbReference>
<evidence type="ECO:0000313" key="7">
    <source>
        <dbReference type="EMBL" id="MDW4824972.1"/>
    </source>
</evidence>
<proteinExistence type="inferred from homology"/>
<evidence type="ECO:0000313" key="8">
    <source>
        <dbReference type="Proteomes" id="UP001259340"/>
    </source>
</evidence>
<dbReference type="GO" id="GO:0008483">
    <property type="term" value="F:transaminase activity"/>
    <property type="evidence" value="ECO:0007669"/>
    <property type="project" value="UniProtKB-KW"/>
</dbReference>
<gene>
    <name evidence="6" type="ORF">OS133_00980</name>
    <name evidence="7" type="ORF">OS134_12970</name>
</gene>
<evidence type="ECO:0000256" key="2">
    <source>
        <dbReference type="ARBA" id="ARBA00022898"/>
    </source>
</evidence>
<dbReference type="InterPro" id="IPR015421">
    <property type="entry name" value="PyrdxlP-dep_Trfase_major"/>
</dbReference>
<evidence type="ECO:0000256" key="1">
    <source>
        <dbReference type="ARBA" id="ARBA00001933"/>
    </source>
</evidence>
<name>A0AAW8NIU4_9GAMM</name>